<dbReference type="AlphaFoldDB" id="A0A5B9ECC8"/>
<dbReference type="KEGG" id="talb:FTW19_18740"/>
<dbReference type="EMBL" id="CP042806">
    <property type="protein sequence ID" value="QEE29838.1"/>
    <property type="molecule type" value="Genomic_DNA"/>
</dbReference>
<evidence type="ECO:0000259" key="2">
    <source>
        <dbReference type="PROSITE" id="PS00624"/>
    </source>
</evidence>
<dbReference type="InterPro" id="IPR036188">
    <property type="entry name" value="FAD/NAD-bd_sf"/>
</dbReference>
<dbReference type="SUPFAM" id="SSF51905">
    <property type="entry name" value="FAD/NAD(P)-binding domain"/>
    <property type="match status" value="1"/>
</dbReference>
<dbReference type="PANTHER" id="PTHR11552">
    <property type="entry name" value="GLUCOSE-METHANOL-CHOLINE GMC OXIDOREDUCTASE"/>
    <property type="match status" value="1"/>
</dbReference>
<gene>
    <name evidence="3" type="ORF">FTW19_18740</name>
</gene>
<feature type="domain" description="Glucose-methanol-choline oxidoreductase N-terminal" evidence="2">
    <location>
        <begin position="322"/>
        <end position="336"/>
    </location>
</feature>
<dbReference type="GO" id="GO:0050660">
    <property type="term" value="F:flavin adenine dinucleotide binding"/>
    <property type="evidence" value="ECO:0007669"/>
    <property type="project" value="InterPro"/>
</dbReference>
<dbReference type="PIRSF" id="PIRSF000137">
    <property type="entry name" value="Alcohol_oxidase"/>
    <property type="match status" value="1"/>
</dbReference>
<dbReference type="InterPro" id="IPR000172">
    <property type="entry name" value="GMC_OxRdtase_N"/>
</dbReference>
<dbReference type="InterPro" id="IPR007867">
    <property type="entry name" value="GMC_OxRtase_C"/>
</dbReference>
<protein>
    <submittedName>
        <fullName evidence="3">Glucose-methanol-choline oxidoreductase</fullName>
    </submittedName>
</protein>
<reference evidence="3 4" key="1">
    <citation type="submission" date="2019-08" db="EMBL/GenBank/DDBJ databases">
        <title>Complete genome sequence of Terriglobus albidus strain ORNL.</title>
        <authorList>
            <person name="Podar M."/>
        </authorList>
    </citation>
    <scope>NUCLEOTIDE SEQUENCE [LARGE SCALE GENOMIC DNA]</scope>
    <source>
        <strain evidence="3 4">ORNL</strain>
    </source>
</reference>
<evidence type="ECO:0000256" key="1">
    <source>
        <dbReference type="ARBA" id="ARBA00010790"/>
    </source>
</evidence>
<name>A0A5B9ECC8_9BACT</name>
<dbReference type="Proteomes" id="UP000321820">
    <property type="component" value="Chromosome"/>
</dbReference>
<dbReference type="SUPFAM" id="SSF54373">
    <property type="entry name" value="FAD-linked reductases, C-terminal domain"/>
    <property type="match status" value="1"/>
</dbReference>
<dbReference type="GO" id="GO:0016614">
    <property type="term" value="F:oxidoreductase activity, acting on CH-OH group of donors"/>
    <property type="evidence" value="ECO:0007669"/>
    <property type="project" value="InterPro"/>
</dbReference>
<accession>A0A5B9ECC8</accession>
<dbReference type="PROSITE" id="PS00624">
    <property type="entry name" value="GMC_OXRED_2"/>
    <property type="match status" value="1"/>
</dbReference>
<evidence type="ECO:0000313" key="4">
    <source>
        <dbReference type="Proteomes" id="UP000321820"/>
    </source>
</evidence>
<sequence length="625" mass="68490">MADDIFDFVVVGSGAGGGPVAANLALAGYSVLVLEAGGDNSGYNYRIPCFHPFASEDPAMSWDFFVRHYGDQAMQQKDTKFVAEQNGIFYPRAGTLGGCTAHNAMITVYPQNSDWEYLQALTGDSSWAPENMRRYFERIEHCDYVSSFRRLKEAILGILLGKGSNPSRHGFSGWLHTQVANPKMVFKDEELLKLVTLAAVKGLANHIDNVGLALETLFDPNDWRAVTSTSREGVILTPLATRSGCRNSTRERLLDAAGRSQGRLQIQLNALASRVVFEGTRAVGVEYLAGKGLYRASRETAQGDQPETRIVRARHEVILSGGAFNSPQLLMLSGIGNENELRDLSIGVVKHLPGVGQNLQDRYEVGIVSQMEKPFALLHGASFKAPVDGEQGDEAFQAWSKGTGVYTSNGAAIAITKRSTPDKPDPDLFIFGLPSSFEGYVPGYSNALRQYQNRFTWAVLKAHTRNTAGYVKLRSADPRDVPEINFRYFGEGNDTKQEDLQAVVKGVQFVREINEEIRKLVGMTEEWPGAAVNSEQQIAEFVQHEAWGHHASCTNKIGPASDPMAVLDNRFRVHGTQGLRVVDASVFSRIPGYFIVSAVYMIAEKASDVILEDAKASQPSGGVSR</sequence>
<proteinExistence type="inferred from homology"/>
<dbReference type="Gene3D" id="3.50.50.60">
    <property type="entry name" value="FAD/NAD(P)-binding domain"/>
    <property type="match status" value="1"/>
</dbReference>
<keyword evidence="4" id="KW-1185">Reference proteome</keyword>
<dbReference type="Gene3D" id="3.30.560.10">
    <property type="entry name" value="Glucose Oxidase, domain 3"/>
    <property type="match status" value="1"/>
</dbReference>
<dbReference type="Pfam" id="PF00732">
    <property type="entry name" value="GMC_oxred_N"/>
    <property type="match status" value="1"/>
</dbReference>
<evidence type="ECO:0000313" key="3">
    <source>
        <dbReference type="EMBL" id="QEE29838.1"/>
    </source>
</evidence>
<comment type="similarity">
    <text evidence="1">Belongs to the GMC oxidoreductase family.</text>
</comment>
<dbReference type="Pfam" id="PF05199">
    <property type="entry name" value="GMC_oxred_C"/>
    <property type="match status" value="1"/>
</dbReference>
<dbReference type="OrthoDB" id="9785276at2"/>
<dbReference type="RefSeq" id="WP_147649108.1">
    <property type="nucleotide sequence ID" value="NZ_CP042806.1"/>
</dbReference>
<dbReference type="PANTHER" id="PTHR11552:SF213">
    <property type="entry name" value="DEHYDROGENASE, PUTATIVE-RELATED"/>
    <property type="match status" value="1"/>
</dbReference>
<organism evidence="3 4">
    <name type="scientific">Terriglobus albidus</name>
    <dbReference type="NCBI Taxonomy" id="1592106"/>
    <lineage>
        <taxon>Bacteria</taxon>
        <taxon>Pseudomonadati</taxon>
        <taxon>Acidobacteriota</taxon>
        <taxon>Terriglobia</taxon>
        <taxon>Terriglobales</taxon>
        <taxon>Acidobacteriaceae</taxon>
        <taxon>Terriglobus</taxon>
    </lineage>
</organism>
<dbReference type="InterPro" id="IPR012132">
    <property type="entry name" value="GMC_OxRdtase"/>
</dbReference>